<evidence type="ECO:0000313" key="2">
    <source>
        <dbReference type="EMBL" id="AEB10739.1"/>
    </source>
</evidence>
<dbReference type="EMBL" id="CP002629">
    <property type="protein sequence ID" value="AEB10739.1"/>
    <property type="molecule type" value="Genomic_DNA"/>
</dbReference>
<proteinExistence type="predicted"/>
<accession>F2NEA9</accession>
<evidence type="ECO:0000256" key="1">
    <source>
        <dbReference type="SAM" id="Coils"/>
    </source>
</evidence>
<dbReference type="KEGG" id="dao:Desac_2940"/>
<sequence length="226" mass="25201">MKDNDNVEVLLLLVCLVGVVAFLAFSLATLNLGAAIEERNEELPDVESLIQQRQGLAVTKEQLQNQGKALQAKVDYLRGKISAEEKKIASLQKELPDHTLAEDIARLRKELADLEQRKVQLAQDRKDLNVFRWRDFKGATTLTNPLFLDCQSSAAIIYPGKKALRLSDLNKKEALKDTIGGHDGIVLLVRPDGFKTFAAAFEKAKKTGLTLAYEPVNAEWQLELAY</sequence>
<dbReference type="OrthoDB" id="424753at2"/>
<gene>
    <name evidence="2" type="ordered locus">Desac_2940</name>
</gene>
<dbReference type="RefSeq" id="WP_013707848.1">
    <property type="nucleotide sequence ID" value="NC_015388.1"/>
</dbReference>
<dbReference type="STRING" id="880072.Desac_2940"/>
<keyword evidence="1" id="KW-0175">Coiled coil</keyword>
<organism evidence="2 3">
    <name type="scientific">Desulfobacca acetoxidans (strain ATCC 700848 / DSM 11109 / ASRB2)</name>
    <dbReference type="NCBI Taxonomy" id="880072"/>
    <lineage>
        <taxon>Bacteria</taxon>
        <taxon>Pseudomonadati</taxon>
        <taxon>Thermodesulfobacteriota</taxon>
        <taxon>Desulfobaccia</taxon>
        <taxon>Desulfobaccales</taxon>
        <taxon>Desulfobaccaceae</taxon>
        <taxon>Desulfobacca</taxon>
    </lineage>
</organism>
<name>F2NEA9_DESAR</name>
<feature type="coiled-coil region" evidence="1">
    <location>
        <begin position="46"/>
        <end position="124"/>
    </location>
</feature>
<reference evidence="3" key="2">
    <citation type="submission" date="2011-03" db="EMBL/GenBank/DDBJ databases">
        <title>The complete genome of Desulfobacca acetoxidans DSM 11109.</title>
        <authorList>
            <consortium name="US DOE Joint Genome Institute (JGI-PGF)"/>
            <person name="Lucas S."/>
            <person name="Copeland A."/>
            <person name="Lapidus A."/>
            <person name="Bruce D."/>
            <person name="Goodwin L."/>
            <person name="Pitluck S."/>
            <person name="Peters L."/>
            <person name="Kyrpides N."/>
            <person name="Mavromatis K."/>
            <person name="Ivanova N."/>
            <person name="Ovchinnikova G."/>
            <person name="Teshima H."/>
            <person name="Detter J.C."/>
            <person name="Han C."/>
            <person name="Land M."/>
            <person name="Hauser L."/>
            <person name="Markowitz V."/>
            <person name="Cheng J.-F."/>
            <person name="Hugenholtz P."/>
            <person name="Woyke T."/>
            <person name="Wu D."/>
            <person name="Spring S."/>
            <person name="Schueler E."/>
            <person name="Brambilla E."/>
            <person name="Klenk H.-P."/>
            <person name="Eisen J.A."/>
        </authorList>
    </citation>
    <scope>NUCLEOTIDE SEQUENCE [LARGE SCALE GENOMIC DNA]</scope>
    <source>
        <strain evidence="3">ATCC 700848 / DSM 11109 / ASRB2</strain>
    </source>
</reference>
<reference evidence="2 3" key="1">
    <citation type="journal article" date="2011" name="Stand. Genomic Sci.">
        <title>Complete genome sequence of the acetate-degrading sulfate reducer Desulfobacca acetoxidans type strain (ASRB2).</title>
        <authorList>
            <person name="Goker M."/>
            <person name="Teshima H."/>
            <person name="Lapidus A."/>
            <person name="Nolan M."/>
            <person name="Lucas S."/>
            <person name="Hammon N."/>
            <person name="Deshpande S."/>
            <person name="Cheng J.F."/>
            <person name="Tapia R."/>
            <person name="Han C."/>
            <person name="Goodwin L."/>
            <person name="Pitluck S."/>
            <person name="Huntemann M."/>
            <person name="Liolios K."/>
            <person name="Ivanova N."/>
            <person name="Pagani I."/>
            <person name="Mavromatis K."/>
            <person name="Ovchinikova G."/>
            <person name="Pati A."/>
            <person name="Chen A."/>
            <person name="Palaniappan K."/>
            <person name="Land M."/>
            <person name="Hauser L."/>
            <person name="Brambilla E.M."/>
            <person name="Rohde M."/>
            <person name="Spring S."/>
            <person name="Detter J.C."/>
            <person name="Woyke T."/>
            <person name="Bristow J."/>
            <person name="Eisen J.A."/>
            <person name="Markowitz V."/>
            <person name="Hugenholtz P."/>
            <person name="Kyrpides N.C."/>
            <person name="Klenk H.P."/>
        </authorList>
    </citation>
    <scope>NUCLEOTIDE SEQUENCE [LARGE SCALE GENOMIC DNA]</scope>
    <source>
        <strain evidence="3">ATCC 700848 / DSM 11109 / ASRB2</strain>
    </source>
</reference>
<evidence type="ECO:0000313" key="3">
    <source>
        <dbReference type="Proteomes" id="UP000000483"/>
    </source>
</evidence>
<protein>
    <submittedName>
        <fullName evidence="2">Uncharacterized protein</fullName>
    </submittedName>
</protein>
<dbReference type="AlphaFoldDB" id="F2NEA9"/>
<dbReference type="HOGENOM" id="CLU_1223122_0_0_7"/>
<dbReference type="Proteomes" id="UP000000483">
    <property type="component" value="Chromosome"/>
</dbReference>
<keyword evidence="3" id="KW-1185">Reference proteome</keyword>